<evidence type="ECO:0000313" key="4">
    <source>
        <dbReference type="EMBL" id="CAI8619803.1"/>
    </source>
</evidence>
<name>A0AAV1BDI0_VICFA</name>
<feature type="domain" description="D-isomer specific 2-hydroxyacid dehydrogenase NAD-binding" evidence="3">
    <location>
        <begin position="60"/>
        <end position="127"/>
    </location>
</feature>
<feature type="compositionally biased region" description="Acidic residues" evidence="2">
    <location>
        <begin position="22"/>
        <end position="41"/>
    </location>
</feature>
<feature type="region of interest" description="Disordered" evidence="2">
    <location>
        <begin position="21"/>
        <end position="50"/>
    </location>
</feature>
<keyword evidence="1" id="KW-0560">Oxidoreductase</keyword>
<dbReference type="InterPro" id="IPR036291">
    <property type="entry name" value="NAD(P)-bd_dom_sf"/>
</dbReference>
<evidence type="ECO:0000256" key="2">
    <source>
        <dbReference type="SAM" id="MobiDB-lite"/>
    </source>
</evidence>
<protein>
    <recommendedName>
        <fullName evidence="3">D-isomer specific 2-hydroxyacid dehydrogenase NAD-binding domain-containing protein</fullName>
    </recommendedName>
</protein>
<dbReference type="Proteomes" id="UP001157006">
    <property type="component" value="Chromosome 6"/>
</dbReference>
<organism evidence="4 5">
    <name type="scientific">Vicia faba</name>
    <name type="common">Broad bean</name>
    <name type="synonym">Faba vulgaris</name>
    <dbReference type="NCBI Taxonomy" id="3906"/>
    <lineage>
        <taxon>Eukaryota</taxon>
        <taxon>Viridiplantae</taxon>
        <taxon>Streptophyta</taxon>
        <taxon>Embryophyta</taxon>
        <taxon>Tracheophyta</taxon>
        <taxon>Spermatophyta</taxon>
        <taxon>Magnoliopsida</taxon>
        <taxon>eudicotyledons</taxon>
        <taxon>Gunneridae</taxon>
        <taxon>Pentapetalae</taxon>
        <taxon>rosids</taxon>
        <taxon>fabids</taxon>
        <taxon>Fabales</taxon>
        <taxon>Fabaceae</taxon>
        <taxon>Papilionoideae</taxon>
        <taxon>50 kb inversion clade</taxon>
        <taxon>NPAAA clade</taxon>
        <taxon>Hologalegina</taxon>
        <taxon>IRL clade</taxon>
        <taxon>Fabeae</taxon>
        <taxon>Vicia</taxon>
    </lineage>
</organism>
<evidence type="ECO:0000259" key="3">
    <source>
        <dbReference type="Pfam" id="PF02826"/>
    </source>
</evidence>
<dbReference type="Pfam" id="PF02826">
    <property type="entry name" value="2-Hacid_dh_C"/>
    <property type="match status" value="1"/>
</dbReference>
<dbReference type="SUPFAM" id="SSF51735">
    <property type="entry name" value="NAD(P)-binding Rossmann-fold domains"/>
    <property type="match status" value="1"/>
</dbReference>
<dbReference type="EMBL" id="OX451741">
    <property type="protein sequence ID" value="CAI8619803.1"/>
    <property type="molecule type" value="Genomic_DNA"/>
</dbReference>
<dbReference type="InterPro" id="IPR006140">
    <property type="entry name" value="D-isomer_DH_NAD-bd"/>
</dbReference>
<dbReference type="Gene3D" id="3.40.50.720">
    <property type="entry name" value="NAD(P)-binding Rossmann-like Domain"/>
    <property type="match status" value="1"/>
</dbReference>
<dbReference type="PANTHER" id="PTHR42938">
    <property type="entry name" value="FORMATE DEHYDROGENASE 1"/>
    <property type="match status" value="1"/>
</dbReference>
<keyword evidence="5" id="KW-1185">Reference proteome</keyword>
<reference evidence="4 5" key="1">
    <citation type="submission" date="2023-01" db="EMBL/GenBank/DDBJ databases">
        <authorList>
            <person name="Kreplak J."/>
        </authorList>
    </citation>
    <scope>NUCLEOTIDE SEQUENCE [LARGE SCALE GENOMIC DNA]</scope>
</reference>
<evidence type="ECO:0000313" key="5">
    <source>
        <dbReference type="Proteomes" id="UP001157006"/>
    </source>
</evidence>
<dbReference type="AlphaFoldDB" id="A0AAV1BDI0"/>
<dbReference type="InterPro" id="IPR029753">
    <property type="entry name" value="D-isomer_DH_CS"/>
</dbReference>
<dbReference type="PANTHER" id="PTHR42938:SF5">
    <property type="entry name" value="D-3-PHOSPHOGLYCERATE DEHYDROGENASE 3, CHLOROPLASTIC"/>
    <property type="match status" value="1"/>
</dbReference>
<dbReference type="PROSITE" id="PS00670">
    <property type="entry name" value="D_2_HYDROXYACID_DH_2"/>
    <property type="match status" value="1"/>
</dbReference>
<sequence length="129" mass="14545">MIGRKRNWHLLNLQEPAKLKWEDEDVDEDEVKDSWEDDDEPAPATRGNSPSAFDFRKFRFAHDPYAPADRARAIGVKLVSFDDAIATADFISLHMPLTPATSKMLNDETFVKMKKGVRIVNVTRGGLGS</sequence>
<dbReference type="GO" id="GO:0009570">
    <property type="term" value="C:chloroplast stroma"/>
    <property type="evidence" value="ECO:0007669"/>
    <property type="project" value="TreeGrafter"/>
</dbReference>
<gene>
    <name evidence="4" type="ORF">VFH_VI189240</name>
</gene>
<proteinExistence type="predicted"/>
<evidence type="ECO:0000256" key="1">
    <source>
        <dbReference type="ARBA" id="ARBA00023002"/>
    </source>
</evidence>
<accession>A0AAV1BDI0</accession>
<dbReference type="GO" id="GO:0051287">
    <property type="term" value="F:NAD binding"/>
    <property type="evidence" value="ECO:0007669"/>
    <property type="project" value="InterPro"/>
</dbReference>
<dbReference type="GO" id="GO:0004617">
    <property type="term" value="F:phosphoglycerate dehydrogenase activity"/>
    <property type="evidence" value="ECO:0007669"/>
    <property type="project" value="TreeGrafter"/>
</dbReference>